<name>A0A1V2UMC5_ENTMU</name>
<evidence type="ECO:0000256" key="2">
    <source>
        <dbReference type="ARBA" id="ARBA00022576"/>
    </source>
</evidence>
<dbReference type="SUPFAM" id="SSF53383">
    <property type="entry name" value="PLP-dependent transferases"/>
    <property type="match status" value="1"/>
</dbReference>
<dbReference type="STRING" id="53346.A5802_001779"/>
<dbReference type="InterPro" id="IPR015422">
    <property type="entry name" value="PyrdxlP-dep_Trfase_small"/>
</dbReference>
<dbReference type="InterPro" id="IPR036390">
    <property type="entry name" value="WH_DNA-bd_sf"/>
</dbReference>
<dbReference type="InterPro" id="IPR015421">
    <property type="entry name" value="PyrdxlP-dep_Trfase_major"/>
</dbReference>
<dbReference type="SUPFAM" id="SSF46785">
    <property type="entry name" value="Winged helix' DNA-binding domain"/>
    <property type="match status" value="1"/>
</dbReference>
<dbReference type="EMBL" id="MSTR01000001">
    <property type="protein sequence ID" value="ONN44623.1"/>
    <property type="molecule type" value="Genomic_DNA"/>
</dbReference>
<dbReference type="Pfam" id="PF00392">
    <property type="entry name" value="GntR"/>
    <property type="match status" value="1"/>
</dbReference>
<dbReference type="RefSeq" id="WP_077151097.1">
    <property type="nucleotide sequence ID" value="NZ_CABMMO010000001.1"/>
</dbReference>
<accession>A0A1V2UMC5</accession>
<proteinExistence type="inferred from homology"/>
<keyword evidence="2" id="KW-0032">Aminotransferase</keyword>
<evidence type="ECO:0000313" key="9">
    <source>
        <dbReference type="Proteomes" id="UP000189299"/>
    </source>
</evidence>
<dbReference type="PROSITE" id="PS50949">
    <property type="entry name" value="HTH_GNTR"/>
    <property type="match status" value="1"/>
</dbReference>
<dbReference type="InterPro" id="IPR000524">
    <property type="entry name" value="Tscrpt_reg_HTH_GntR"/>
</dbReference>
<dbReference type="PANTHER" id="PTHR46577:SF1">
    <property type="entry name" value="HTH-TYPE TRANSCRIPTIONAL REGULATORY PROTEIN GABR"/>
    <property type="match status" value="1"/>
</dbReference>
<dbReference type="Proteomes" id="UP000189299">
    <property type="component" value="Unassembled WGS sequence"/>
</dbReference>
<dbReference type="GO" id="GO:0008483">
    <property type="term" value="F:transaminase activity"/>
    <property type="evidence" value="ECO:0007669"/>
    <property type="project" value="UniProtKB-KW"/>
</dbReference>
<dbReference type="AlphaFoldDB" id="A0A1V2UMC5"/>
<dbReference type="InterPro" id="IPR051446">
    <property type="entry name" value="HTH_trans_reg/aminotransferase"/>
</dbReference>
<dbReference type="CDD" id="cd07377">
    <property type="entry name" value="WHTH_GntR"/>
    <property type="match status" value="1"/>
</dbReference>
<dbReference type="GO" id="GO:0003677">
    <property type="term" value="F:DNA binding"/>
    <property type="evidence" value="ECO:0007669"/>
    <property type="project" value="UniProtKB-KW"/>
</dbReference>
<comment type="similarity">
    <text evidence="1">In the C-terminal section; belongs to the class-I pyridoxal-phosphate-dependent aminotransferase family.</text>
</comment>
<feature type="domain" description="HTH gntR-type" evidence="7">
    <location>
        <begin position="22"/>
        <end position="90"/>
    </location>
</feature>
<evidence type="ECO:0000313" key="8">
    <source>
        <dbReference type="EMBL" id="ONN44623.1"/>
    </source>
</evidence>
<gene>
    <name evidence="8" type="ORF">BTN92_00380</name>
</gene>
<evidence type="ECO:0000259" key="7">
    <source>
        <dbReference type="PROSITE" id="PS50949"/>
    </source>
</evidence>
<keyword evidence="4" id="KW-0805">Transcription regulation</keyword>
<dbReference type="Gene3D" id="3.90.1150.10">
    <property type="entry name" value="Aspartate Aminotransferase, domain 1"/>
    <property type="match status" value="1"/>
</dbReference>
<keyword evidence="6" id="KW-0804">Transcription</keyword>
<dbReference type="OrthoDB" id="9802328at2"/>
<dbReference type="InterPro" id="IPR004839">
    <property type="entry name" value="Aminotransferase_I/II_large"/>
</dbReference>
<dbReference type="SMART" id="SM00345">
    <property type="entry name" value="HTH_GNTR"/>
    <property type="match status" value="1"/>
</dbReference>
<evidence type="ECO:0000256" key="4">
    <source>
        <dbReference type="ARBA" id="ARBA00023015"/>
    </source>
</evidence>
<dbReference type="PANTHER" id="PTHR46577">
    <property type="entry name" value="HTH-TYPE TRANSCRIPTIONAL REGULATORY PROTEIN GABR"/>
    <property type="match status" value="1"/>
</dbReference>
<dbReference type="GO" id="GO:0003700">
    <property type="term" value="F:DNA-binding transcription factor activity"/>
    <property type="evidence" value="ECO:0007669"/>
    <property type="project" value="InterPro"/>
</dbReference>
<evidence type="ECO:0000256" key="3">
    <source>
        <dbReference type="ARBA" id="ARBA00022898"/>
    </source>
</evidence>
<dbReference type="InterPro" id="IPR036388">
    <property type="entry name" value="WH-like_DNA-bd_sf"/>
</dbReference>
<evidence type="ECO:0000256" key="1">
    <source>
        <dbReference type="ARBA" id="ARBA00005384"/>
    </source>
</evidence>
<comment type="caution">
    <text evidence="8">The sequence shown here is derived from an EMBL/GenBank/DDBJ whole genome shotgun (WGS) entry which is preliminary data.</text>
</comment>
<evidence type="ECO:0000256" key="6">
    <source>
        <dbReference type="ARBA" id="ARBA00023163"/>
    </source>
</evidence>
<dbReference type="GO" id="GO:0030170">
    <property type="term" value="F:pyridoxal phosphate binding"/>
    <property type="evidence" value="ECO:0007669"/>
    <property type="project" value="InterPro"/>
</dbReference>
<sequence length="464" mass="52829">MSINSYENYPLTWRPDKKKLHRPIYQSLITQLEADILSNKLQKNTRLPSQRELADFLDINFTTVGQAYKLGLEKGLLYTSIGSGTFVSPNAFTSITISSDQVPDHVIDFGLVSSFDECNEMITPFIQAVSQNHATNGLLSYREPLGTTYQLTIAKKWLETQGVYASREQIAIVSGVQNGLAITLSALFSPGDRLAVDRYTYSNFIELAHLYHMEIVPIDFDAEGMLPELLEQECRKKAIHGIFLMPSCNNPIGFQLSAKRRQQLKEVITKQQLIVIEDDIHSFLTTYNQKTPIPSFQQLLPEQTIYLAGMTKFICAGMRVAFLVFPDKYKQNIQQAIFNINVKTSSLDAEIVTQILCSETAQDILETKSSYTKQANERFDTLFNLPRPTNPLPFYRNLPVRNDLSPKTIEQAFLNKGIRVYHSHRFTTQPQHDPFIRIALSSNPLEVLTKGLEIVKKEIVYFQR</sequence>
<keyword evidence="3" id="KW-0663">Pyridoxal phosphate</keyword>
<keyword evidence="5" id="KW-0238">DNA-binding</keyword>
<dbReference type="InterPro" id="IPR015424">
    <property type="entry name" value="PyrdxlP-dep_Trfase"/>
</dbReference>
<dbReference type="Gene3D" id="3.40.640.10">
    <property type="entry name" value="Type I PLP-dependent aspartate aminotransferase-like (Major domain)"/>
    <property type="match status" value="1"/>
</dbReference>
<organism evidence="8 9">
    <name type="scientific">Enterococcus mundtii</name>
    <dbReference type="NCBI Taxonomy" id="53346"/>
    <lineage>
        <taxon>Bacteria</taxon>
        <taxon>Bacillati</taxon>
        <taxon>Bacillota</taxon>
        <taxon>Bacilli</taxon>
        <taxon>Lactobacillales</taxon>
        <taxon>Enterococcaceae</taxon>
        <taxon>Enterococcus</taxon>
    </lineage>
</organism>
<dbReference type="Gene3D" id="1.10.10.10">
    <property type="entry name" value="Winged helix-like DNA-binding domain superfamily/Winged helix DNA-binding domain"/>
    <property type="match status" value="1"/>
</dbReference>
<dbReference type="CDD" id="cd00609">
    <property type="entry name" value="AAT_like"/>
    <property type="match status" value="1"/>
</dbReference>
<protein>
    <submittedName>
        <fullName evidence="8">GntR family transcriptional regulator</fullName>
    </submittedName>
</protein>
<evidence type="ECO:0000256" key="5">
    <source>
        <dbReference type="ARBA" id="ARBA00023125"/>
    </source>
</evidence>
<dbReference type="Pfam" id="PF00155">
    <property type="entry name" value="Aminotran_1_2"/>
    <property type="match status" value="1"/>
</dbReference>
<keyword evidence="2" id="KW-0808">Transferase</keyword>
<reference evidence="8 9" key="1">
    <citation type="submission" date="2016-12" db="EMBL/GenBank/DDBJ databases">
        <authorList>
            <person name="Song W.-J."/>
            <person name="Kurnit D.M."/>
        </authorList>
    </citation>
    <scope>NUCLEOTIDE SEQUENCE [LARGE SCALE GENOMIC DNA]</scope>
    <source>
        <strain evidence="8 9">CGB1038-1_S1</strain>
    </source>
</reference>